<dbReference type="AlphaFoldDB" id="A0A1H7SD34"/>
<dbReference type="STRING" id="46177.SAMN05660976_03149"/>
<keyword evidence="1" id="KW-0732">Signal</keyword>
<evidence type="ECO:0000259" key="2">
    <source>
        <dbReference type="Pfam" id="PF03372"/>
    </source>
</evidence>
<keyword evidence="4" id="KW-1185">Reference proteome</keyword>
<dbReference type="PANTHER" id="PTHR41349">
    <property type="match status" value="1"/>
</dbReference>
<dbReference type="PANTHER" id="PTHR41349:SF1">
    <property type="entry name" value="PROTEIN CBG08683"/>
    <property type="match status" value="1"/>
</dbReference>
<accession>A0A1H7SD34</accession>
<dbReference type="Proteomes" id="UP000198953">
    <property type="component" value="Unassembled WGS sequence"/>
</dbReference>
<dbReference type="OrthoDB" id="3414047at2"/>
<dbReference type="SUPFAM" id="SSF56219">
    <property type="entry name" value="DNase I-like"/>
    <property type="match status" value="1"/>
</dbReference>
<name>A0A1H7SD34_9ACTN</name>
<dbReference type="InterPro" id="IPR005135">
    <property type="entry name" value="Endo/exonuclease/phosphatase"/>
</dbReference>
<proteinExistence type="predicted"/>
<feature type="domain" description="Endonuclease/exonuclease/phosphatase" evidence="2">
    <location>
        <begin position="228"/>
        <end position="503"/>
    </location>
</feature>
<reference evidence="3 4" key="1">
    <citation type="submission" date="2016-10" db="EMBL/GenBank/DDBJ databases">
        <authorList>
            <person name="de Groot N.N."/>
        </authorList>
    </citation>
    <scope>NUCLEOTIDE SEQUENCE [LARGE SCALE GENOMIC DNA]</scope>
    <source>
        <strain evidence="3 4">DSM 43357</strain>
    </source>
</reference>
<evidence type="ECO:0000313" key="3">
    <source>
        <dbReference type="EMBL" id="SEL70383.1"/>
    </source>
</evidence>
<sequence length="513" mass="54274">MRWTVPIAAAAIAALALPAAPAAAAPDGALAVAAARVTSGQPITFTYSTPRPDPKNWIGLYTDPGDGPAEEKYVGPSLRWVYIPQSSGTATLPTDGLEPGDYVAYALAKDGYAWLSAPVKVKIVSNEPPRFVTGTFTLRNARAGSPYAASVKGLARGRTESFAKVSGPAWAQVGADGSVTGTPPASASAKTAVLTVEARGADGERATATVRVRVRPPGAPLVPELKALSWNLWHGGSQVRNGREKQLRFLLEQDVDVVGVQESSGVAVRELGEALGWDYYQAGADVGILSRYPITARGPEPSASGLPVSNVRVRLDERRGTELAVWNAHLGYTPYGPYDACFGKMPVERLLEREAQSKRTGQIEGIMRAMAPELEAAGRSPVLLMGDFNAPSHLDWTDANRRCGHGAVPWPTSTAPAAAGMLDTYRVAHPDPAADPGITWSPIYKTFTGGYGHDSHAGEPEPQDRIDFIHAKGDLSVLSSEAVVEGTPRPIPGHQDNAWTSDHAAVLTVFKVG</sequence>
<dbReference type="Pfam" id="PF03372">
    <property type="entry name" value="Exo_endo_phos"/>
    <property type="match status" value="1"/>
</dbReference>
<dbReference type="RefSeq" id="WP_055503454.1">
    <property type="nucleotide sequence ID" value="NZ_BBZG01000001.1"/>
</dbReference>
<dbReference type="GO" id="GO:0004527">
    <property type="term" value="F:exonuclease activity"/>
    <property type="evidence" value="ECO:0007669"/>
    <property type="project" value="UniProtKB-KW"/>
</dbReference>
<keyword evidence="3" id="KW-0378">Hydrolase</keyword>
<dbReference type="Gene3D" id="3.60.10.10">
    <property type="entry name" value="Endonuclease/exonuclease/phosphatase"/>
    <property type="match status" value="1"/>
</dbReference>
<dbReference type="InterPro" id="IPR036691">
    <property type="entry name" value="Endo/exonu/phosph_ase_sf"/>
</dbReference>
<evidence type="ECO:0000256" key="1">
    <source>
        <dbReference type="SAM" id="SignalP"/>
    </source>
</evidence>
<gene>
    <name evidence="3" type="ORF">SAMN05660976_03149</name>
</gene>
<keyword evidence="3" id="KW-0269">Exonuclease</keyword>
<organism evidence="3 4">
    <name type="scientific">Nonomuraea pusilla</name>
    <dbReference type="NCBI Taxonomy" id="46177"/>
    <lineage>
        <taxon>Bacteria</taxon>
        <taxon>Bacillati</taxon>
        <taxon>Actinomycetota</taxon>
        <taxon>Actinomycetes</taxon>
        <taxon>Streptosporangiales</taxon>
        <taxon>Streptosporangiaceae</taxon>
        <taxon>Nonomuraea</taxon>
    </lineage>
</organism>
<evidence type="ECO:0000313" key="4">
    <source>
        <dbReference type="Proteomes" id="UP000198953"/>
    </source>
</evidence>
<feature type="signal peptide" evidence="1">
    <location>
        <begin position="1"/>
        <end position="24"/>
    </location>
</feature>
<protein>
    <submittedName>
        <fullName evidence="3">Exonuclease III</fullName>
    </submittedName>
</protein>
<feature type="chain" id="PRO_5011726101" evidence="1">
    <location>
        <begin position="25"/>
        <end position="513"/>
    </location>
</feature>
<keyword evidence="3" id="KW-0540">Nuclease</keyword>
<dbReference type="EMBL" id="FOBF01000006">
    <property type="protein sequence ID" value="SEL70383.1"/>
    <property type="molecule type" value="Genomic_DNA"/>
</dbReference>